<dbReference type="PRINTS" id="PR00455">
    <property type="entry name" value="HTHTETR"/>
</dbReference>
<keyword evidence="7" id="KW-1185">Reference proteome</keyword>
<accession>A0ABT9MNK0</accession>
<dbReference type="InterPro" id="IPR050109">
    <property type="entry name" value="HTH-type_TetR-like_transc_reg"/>
</dbReference>
<evidence type="ECO:0000256" key="3">
    <source>
        <dbReference type="ARBA" id="ARBA00023163"/>
    </source>
</evidence>
<dbReference type="InterPro" id="IPR009057">
    <property type="entry name" value="Homeodomain-like_sf"/>
</dbReference>
<reference evidence="6 7" key="1">
    <citation type="submission" date="2023-07" db="EMBL/GenBank/DDBJ databases">
        <title>Sequencing the genomes of 1000 actinobacteria strains.</title>
        <authorList>
            <person name="Klenk H.-P."/>
        </authorList>
    </citation>
    <scope>NUCLEOTIDE SEQUENCE [LARGE SCALE GENOMIC DNA]</scope>
    <source>
        <strain evidence="6 7">DSM 44710</strain>
    </source>
</reference>
<comment type="caution">
    <text evidence="6">The sequence shown here is derived from an EMBL/GenBank/DDBJ whole genome shotgun (WGS) entry which is preliminary data.</text>
</comment>
<name>A0ABT9MNK0_9ACTN</name>
<dbReference type="SUPFAM" id="SSF46689">
    <property type="entry name" value="Homeodomain-like"/>
    <property type="match status" value="1"/>
</dbReference>
<dbReference type="SUPFAM" id="SSF48498">
    <property type="entry name" value="Tetracyclin repressor-like, C-terminal domain"/>
    <property type="match status" value="1"/>
</dbReference>
<evidence type="ECO:0000256" key="2">
    <source>
        <dbReference type="ARBA" id="ARBA00023125"/>
    </source>
</evidence>
<dbReference type="Pfam" id="PF00440">
    <property type="entry name" value="TetR_N"/>
    <property type="match status" value="1"/>
</dbReference>
<dbReference type="EMBL" id="JAUSRA010000001">
    <property type="protein sequence ID" value="MDP9792995.1"/>
    <property type="molecule type" value="Genomic_DNA"/>
</dbReference>
<proteinExistence type="predicted"/>
<feature type="domain" description="HTH tetR-type" evidence="5">
    <location>
        <begin position="16"/>
        <end position="75"/>
    </location>
</feature>
<dbReference type="PANTHER" id="PTHR30055:SF234">
    <property type="entry name" value="HTH-TYPE TRANSCRIPTIONAL REGULATOR BETI"/>
    <property type="match status" value="1"/>
</dbReference>
<evidence type="ECO:0000256" key="4">
    <source>
        <dbReference type="PROSITE-ProRule" id="PRU00335"/>
    </source>
</evidence>
<dbReference type="PROSITE" id="PS50977">
    <property type="entry name" value="HTH_TETR_2"/>
    <property type="match status" value="1"/>
</dbReference>
<keyword evidence="2 4" id="KW-0238">DNA-binding</keyword>
<dbReference type="Gene3D" id="1.10.357.10">
    <property type="entry name" value="Tetracycline Repressor, domain 2"/>
    <property type="match status" value="1"/>
</dbReference>
<evidence type="ECO:0000256" key="1">
    <source>
        <dbReference type="ARBA" id="ARBA00023015"/>
    </source>
</evidence>
<dbReference type="InterPro" id="IPR049445">
    <property type="entry name" value="TetR_SbtR-like_C"/>
</dbReference>
<protein>
    <submittedName>
        <fullName evidence="6">AcrR family transcriptional regulator</fullName>
    </submittedName>
</protein>
<dbReference type="Proteomes" id="UP001240984">
    <property type="component" value="Unassembled WGS sequence"/>
</dbReference>
<organism evidence="6 7">
    <name type="scientific">Catenuloplanes nepalensis</name>
    <dbReference type="NCBI Taxonomy" id="587533"/>
    <lineage>
        <taxon>Bacteria</taxon>
        <taxon>Bacillati</taxon>
        <taxon>Actinomycetota</taxon>
        <taxon>Actinomycetes</taxon>
        <taxon>Micromonosporales</taxon>
        <taxon>Micromonosporaceae</taxon>
        <taxon>Catenuloplanes</taxon>
    </lineage>
</organism>
<dbReference type="RefSeq" id="WP_306827881.1">
    <property type="nucleotide sequence ID" value="NZ_JAUSRA010000001.1"/>
</dbReference>
<dbReference type="PANTHER" id="PTHR30055">
    <property type="entry name" value="HTH-TYPE TRANSCRIPTIONAL REGULATOR RUTR"/>
    <property type="match status" value="1"/>
</dbReference>
<feature type="DNA-binding region" description="H-T-H motif" evidence="4">
    <location>
        <begin position="38"/>
        <end position="57"/>
    </location>
</feature>
<sequence>MAKKTDCEKALRVDAERNRARLLEAAREVFAEQGLDASMNEVARRSGVGVATMFRRFPTKDDLITAVFADKMKAYANAIDDALADPDPWHGFRTYVERICAMQADDRGFTDVLTVVFPAAKAFEAERDRAGAGFQELITRAKATGRLRQDFVHQDMVMILMANAGVIAATTHAAQDTWRRLIGYLIQSFAAEVEAPLPDPPTPAQTYRALLRLHAPKPETYPRKP</sequence>
<dbReference type="InterPro" id="IPR036271">
    <property type="entry name" value="Tet_transcr_reg_TetR-rel_C_sf"/>
</dbReference>
<dbReference type="InterPro" id="IPR001647">
    <property type="entry name" value="HTH_TetR"/>
</dbReference>
<evidence type="ECO:0000313" key="6">
    <source>
        <dbReference type="EMBL" id="MDP9792995.1"/>
    </source>
</evidence>
<keyword evidence="1" id="KW-0805">Transcription regulation</keyword>
<dbReference type="Pfam" id="PF21597">
    <property type="entry name" value="TetR_C_43"/>
    <property type="match status" value="1"/>
</dbReference>
<keyword evidence="3" id="KW-0804">Transcription</keyword>
<evidence type="ECO:0000313" key="7">
    <source>
        <dbReference type="Proteomes" id="UP001240984"/>
    </source>
</evidence>
<dbReference type="InterPro" id="IPR023772">
    <property type="entry name" value="DNA-bd_HTH_TetR-type_CS"/>
</dbReference>
<evidence type="ECO:0000259" key="5">
    <source>
        <dbReference type="PROSITE" id="PS50977"/>
    </source>
</evidence>
<gene>
    <name evidence="6" type="ORF">J2S43_001507</name>
</gene>
<dbReference type="PROSITE" id="PS01081">
    <property type="entry name" value="HTH_TETR_1"/>
    <property type="match status" value="1"/>
</dbReference>